<dbReference type="Proteomes" id="UP000325081">
    <property type="component" value="Unassembled WGS sequence"/>
</dbReference>
<protein>
    <submittedName>
        <fullName evidence="1">S-adenosyl-L-methionine-dependentmethyltransferases superfamily protein</fullName>
    </submittedName>
</protein>
<comment type="caution">
    <text evidence="1">The sequence shown here is derived from an EMBL/GenBank/DDBJ whole genome shotgun (WGS) entry which is preliminary data.</text>
</comment>
<dbReference type="GO" id="GO:0032259">
    <property type="term" value="P:methylation"/>
    <property type="evidence" value="ECO:0007669"/>
    <property type="project" value="UniProtKB-KW"/>
</dbReference>
<organism evidence="1 2">
    <name type="scientific">Striga asiatica</name>
    <name type="common">Asiatic witchweed</name>
    <name type="synonym">Buchnera asiatica</name>
    <dbReference type="NCBI Taxonomy" id="4170"/>
    <lineage>
        <taxon>Eukaryota</taxon>
        <taxon>Viridiplantae</taxon>
        <taxon>Streptophyta</taxon>
        <taxon>Embryophyta</taxon>
        <taxon>Tracheophyta</taxon>
        <taxon>Spermatophyta</taxon>
        <taxon>Magnoliopsida</taxon>
        <taxon>eudicotyledons</taxon>
        <taxon>Gunneridae</taxon>
        <taxon>Pentapetalae</taxon>
        <taxon>asterids</taxon>
        <taxon>lamiids</taxon>
        <taxon>Lamiales</taxon>
        <taxon>Orobanchaceae</taxon>
        <taxon>Buchnereae</taxon>
        <taxon>Striga</taxon>
    </lineage>
</organism>
<dbReference type="EMBL" id="BKCP01006404">
    <property type="protein sequence ID" value="GER42590.1"/>
    <property type="molecule type" value="Genomic_DNA"/>
</dbReference>
<keyword evidence="2" id="KW-1185">Reference proteome</keyword>
<sequence length="100" mass="11272">MTNVSKAAVPGAEAHVFIPGLQPEWLLQAYVQNAVVARWDIEANHAKISVENMLLGLREWLETGVTEGWNRVQVCFQDKKMADLLKCNSECQTEVVSEWT</sequence>
<dbReference type="GO" id="GO:0008168">
    <property type="term" value="F:methyltransferase activity"/>
    <property type="evidence" value="ECO:0007669"/>
    <property type="project" value="UniProtKB-KW"/>
</dbReference>
<name>A0A5A7QBK6_STRAF</name>
<evidence type="ECO:0000313" key="1">
    <source>
        <dbReference type="EMBL" id="GER42590.1"/>
    </source>
</evidence>
<evidence type="ECO:0000313" key="2">
    <source>
        <dbReference type="Proteomes" id="UP000325081"/>
    </source>
</evidence>
<keyword evidence="1" id="KW-0808">Transferase</keyword>
<gene>
    <name evidence="1" type="ORF">STAS_19386</name>
</gene>
<proteinExistence type="predicted"/>
<reference evidence="2" key="1">
    <citation type="journal article" date="2019" name="Curr. Biol.">
        <title>Genome Sequence of Striga asiatica Provides Insight into the Evolution of Plant Parasitism.</title>
        <authorList>
            <person name="Yoshida S."/>
            <person name="Kim S."/>
            <person name="Wafula E.K."/>
            <person name="Tanskanen J."/>
            <person name="Kim Y.M."/>
            <person name="Honaas L."/>
            <person name="Yang Z."/>
            <person name="Spallek T."/>
            <person name="Conn C.E."/>
            <person name="Ichihashi Y."/>
            <person name="Cheong K."/>
            <person name="Cui S."/>
            <person name="Der J.P."/>
            <person name="Gundlach H."/>
            <person name="Jiao Y."/>
            <person name="Hori C."/>
            <person name="Ishida J.K."/>
            <person name="Kasahara H."/>
            <person name="Kiba T."/>
            <person name="Kim M.S."/>
            <person name="Koo N."/>
            <person name="Laohavisit A."/>
            <person name="Lee Y.H."/>
            <person name="Lumba S."/>
            <person name="McCourt P."/>
            <person name="Mortimer J.C."/>
            <person name="Mutuku J.M."/>
            <person name="Nomura T."/>
            <person name="Sasaki-Sekimoto Y."/>
            <person name="Seto Y."/>
            <person name="Wang Y."/>
            <person name="Wakatake T."/>
            <person name="Sakakibara H."/>
            <person name="Demura T."/>
            <person name="Yamaguchi S."/>
            <person name="Yoneyama K."/>
            <person name="Manabe R.I."/>
            <person name="Nelson D.C."/>
            <person name="Schulman A.H."/>
            <person name="Timko M.P."/>
            <person name="dePamphilis C.W."/>
            <person name="Choi D."/>
            <person name="Shirasu K."/>
        </authorList>
    </citation>
    <scope>NUCLEOTIDE SEQUENCE [LARGE SCALE GENOMIC DNA]</scope>
    <source>
        <strain evidence="2">cv. UVA1</strain>
    </source>
</reference>
<keyword evidence="1" id="KW-0489">Methyltransferase</keyword>
<dbReference type="AlphaFoldDB" id="A0A5A7QBK6"/>
<accession>A0A5A7QBK6</accession>